<gene>
    <name evidence="1" type="ORF">NCTC11466_04556</name>
</gene>
<name>A0A3S4KXE4_9ENTR</name>
<keyword evidence="2" id="KW-1185">Reference proteome</keyword>
<evidence type="ECO:0000313" key="2">
    <source>
        <dbReference type="Proteomes" id="UP000274122"/>
    </source>
</evidence>
<reference evidence="1 2" key="1">
    <citation type="submission" date="2018-12" db="EMBL/GenBank/DDBJ databases">
        <authorList>
            <consortium name="Pathogen Informatics"/>
        </authorList>
    </citation>
    <scope>NUCLEOTIDE SEQUENCE [LARGE SCALE GENOMIC DNA]</scope>
    <source>
        <strain evidence="1 2">NCTC11466</strain>
    </source>
</reference>
<evidence type="ECO:0000313" key="1">
    <source>
        <dbReference type="EMBL" id="VEC02004.1"/>
    </source>
</evidence>
<evidence type="ECO:0008006" key="3">
    <source>
        <dbReference type="Google" id="ProtNLM"/>
    </source>
</evidence>
<organism evidence="1 2">
    <name type="scientific">Cedecea lapagei</name>
    <dbReference type="NCBI Taxonomy" id="158823"/>
    <lineage>
        <taxon>Bacteria</taxon>
        <taxon>Pseudomonadati</taxon>
        <taxon>Pseudomonadota</taxon>
        <taxon>Gammaproteobacteria</taxon>
        <taxon>Enterobacterales</taxon>
        <taxon>Enterobacteriaceae</taxon>
        <taxon>Cedecea</taxon>
    </lineage>
</organism>
<dbReference type="KEGG" id="clap:NCTC11466_04556"/>
<proteinExistence type="predicted"/>
<dbReference type="EMBL" id="LR134201">
    <property type="protein sequence ID" value="VEC02004.1"/>
    <property type="molecule type" value="Genomic_DNA"/>
</dbReference>
<protein>
    <recommendedName>
        <fullName evidence="3">Prophage protein</fullName>
    </recommendedName>
</protein>
<sequence length="62" mass="6997">MKTMQLIESQCRIRQAERILSLWMEADGEDEKTSDMIGAVMSLLEGVHDSIEHFRVTGGTSQ</sequence>
<dbReference type="Proteomes" id="UP000274122">
    <property type="component" value="Chromosome"/>
</dbReference>
<accession>A0A3S4KXE4</accession>
<dbReference type="AlphaFoldDB" id="A0A3S4KXE4"/>